<sequence length="302" mass="34298">MTDRELLFIDIESNSLSTAEGRAEKPLWNRSDNKFKFNFFPNDCPALQGETSGLDKTELITSQISFTKQGSGFAFNFQIPSVTPVEDMETTETLDSSSLSSQQCVKENFNSIPEMSKAKKKKKKSGKKKDSDNAEPKQNPAEESNGSGNTELSAEEQLNRELDWCIEQLEMGMRSQKATPKQKEDASRALRTLRSSKAPLPKKRQVMRAMAGDYRKKMEEEKSKQFKLIQSEMASALVKDASDSPKKSVFHRKAEVQTQTTARNVNQQQREAEVTDQTQRTQEETSTFVFTPSKEVFHFNFF</sequence>
<reference evidence="4" key="1">
    <citation type="submission" date="2025-08" db="UniProtKB">
        <authorList>
            <consortium name="RefSeq"/>
        </authorList>
    </citation>
    <scope>IDENTIFICATION</scope>
</reference>
<evidence type="ECO:0000313" key="3">
    <source>
        <dbReference type="Proteomes" id="UP000515150"/>
    </source>
</evidence>
<comment type="similarity">
    <text evidence="1">Belongs to the UPF0488 family.</text>
</comment>
<dbReference type="KEGG" id="bspl:114845730"/>
<name>A0A6P7L5X6_BETSP</name>
<dbReference type="RefSeq" id="XP_028989943.1">
    <property type="nucleotide sequence ID" value="XM_029134110.3"/>
</dbReference>
<dbReference type="Pfam" id="PF15393">
    <property type="entry name" value="DUF4615"/>
    <property type="match status" value="1"/>
</dbReference>
<feature type="compositionally biased region" description="Basic residues" evidence="2">
    <location>
        <begin position="118"/>
        <end position="127"/>
    </location>
</feature>
<accession>A0A6P7L5X6</accession>
<dbReference type="CTD" id="102689687"/>
<evidence type="ECO:0000256" key="1">
    <source>
        <dbReference type="ARBA" id="ARBA00005707"/>
    </source>
</evidence>
<feature type="compositionally biased region" description="Polar residues" evidence="2">
    <location>
        <begin position="256"/>
        <end position="287"/>
    </location>
</feature>
<gene>
    <name evidence="4" type="primary">c19h8orf33</name>
</gene>
<dbReference type="FunCoup" id="A0A6P7L5X6">
    <property type="interactions" value="20"/>
</dbReference>
<dbReference type="GeneID" id="114845730"/>
<protein>
    <submittedName>
        <fullName evidence="4">UPF0488 protein C8orf33 homolog</fullName>
    </submittedName>
</protein>
<feature type="region of interest" description="Disordered" evidence="2">
    <location>
        <begin position="88"/>
        <end position="154"/>
    </location>
</feature>
<dbReference type="InterPro" id="IPR029274">
    <property type="entry name" value="DUF4615"/>
</dbReference>
<feature type="compositionally biased region" description="Polar residues" evidence="2">
    <location>
        <begin position="102"/>
        <end position="113"/>
    </location>
</feature>
<evidence type="ECO:0000256" key="2">
    <source>
        <dbReference type="SAM" id="MobiDB-lite"/>
    </source>
</evidence>
<dbReference type="AlphaFoldDB" id="A0A6P7L5X6"/>
<evidence type="ECO:0000313" key="4">
    <source>
        <dbReference type="RefSeq" id="XP_028989943.1"/>
    </source>
</evidence>
<proteinExistence type="inferred from homology"/>
<dbReference type="InParanoid" id="A0A6P7L5X6"/>
<feature type="region of interest" description="Disordered" evidence="2">
    <location>
        <begin position="239"/>
        <end position="287"/>
    </location>
</feature>
<feature type="compositionally biased region" description="Polar residues" evidence="2">
    <location>
        <begin position="141"/>
        <end position="152"/>
    </location>
</feature>
<keyword evidence="3" id="KW-1185">Reference proteome</keyword>
<dbReference type="PANTHER" id="PTHR13602:SF2">
    <property type="entry name" value="UPF0488 PROTEIN C8ORF33"/>
    <property type="match status" value="1"/>
</dbReference>
<dbReference type="OrthoDB" id="20277at2759"/>
<dbReference type="PANTHER" id="PTHR13602">
    <property type="entry name" value="UPF0488 PROTEIN C8ORF33"/>
    <property type="match status" value="1"/>
</dbReference>
<dbReference type="Proteomes" id="UP000515150">
    <property type="component" value="Chromosome 19"/>
</dbReference>
<organism evidence="3 4">
    <name type="scientific">Betta splendens</name>
    <name type="common">Siamese fighting fish</name>
    <dbReference type="NCBI Taxonomy" id="158456"/>
    <lineage>
        <taxon>Eukaryota</taxon>
        <taxon>Metazoa</taxon>
        <taxon>Chordata</taxon>
        <taxon>Craniata</taxon>
        <taxon>Vertebrata</taxon>
        <taxon>Euteleostomi</taxon>
        <taxon>Actinopterygii</taxon>
        <taxon>Neopterygii</taxon>
        <taxon>Teleostei</taxon>
        <taxon>Neoteleostei</taxon>
        <taxon>Acanthomorphata</taxon>
        <taxon>Anabantaria</taxon>
        <taxon>Anabantiformes</taxon>
        <taxon>Anabantoidei</taxon>
        <taxon>Osphronemidae</taxon>
        <taxon>Betta</taxon>
    </lineage>
</organism>